<accession>A0A024GEF3</accession>
<dbReference type="InParanoid" id="A0A024GEF3"/>
<protein>
    <submittedName>
        <fullName evidence="1">Uncharacterized protein</fullName>
    </submittedName>
</protein>
<dbReference type="OrthoDB" id="58015at2759"/>
<evidence type="ECO:0000313" key="1">
    <source>
        <dbReference type="EMBL" id="CCI45064.1"/>
    </source>
</evidence>
<comment type="caution">
    <text evidence="1">The sequence shown here is derived from an EMBL/GenBank/DDBJ whole genome shotgun (WGS) entry which is preliminary data.</text>
</comment>
<organism evidence="1 2">
    <name type="scientific">Albugo candida</name>
    <dbReference type="NCBI Taxonomy" id="65357"/>
    <lineage>
        <taxon>Eukaryota</taxon>
        <taxon>Sar</taxon>
        <taxon>Stramenopiles</taxon>
        <taxon>Oomycota</taxon>
        <taxon>Peronosporomycetes</taxon>
        <taxon>Albuginales</taxon>
        <taxon>Albuginaceae</taxon>
        <taxon>Albugo</taxon>
    </lineage>
</organism>
<dbReference type="AlphaFoldDB" id="A0A024GEF3"/>
<sequence>MAVARSICQVFYLVDSDGQPGRFPVQLTMYWQLLQDEMVFYRLFCLLFFKFEELYCDWVAQHRSKEINNTCSLATIILLVENGKQILLCELNKAPSELSDVARLCD</sequence>
<reference evidence="1 2" key="1">
    <citation type="submission" date="2012-05" db="EMBL/GenBank/DDBJ databases">
        <title>Recombination and specialization in a pathogen metapopulation.</title>
        <authorList>
            <person name="Gardiner A."/>
            <person name="Kemen E."/>
            <person name="Schultz-Larsen T."/>
            <person name="MacLean D."/>
            <person name="Van Oosterhout C."/>
            <person name="Jones J.D.G."/>
        </authorList>
    </citation>
    <scope>NUCLEOTIDE SEQUENCE [LARGE SCALE GENOMIC DNA]</scope>
    <source>
        <strain evidence="1 2">Ac Nc2</strain>
    </source>
</reference>
<dbReference type="Proteomes" id="UP000053237">
    <property type="component" value="Unassembled WGS sequence"/>
</dbReference>
<proteinExistence type="predicted"/>
<dbReference type="EMBL" id="CAIX01000087">
    <property type="protein sequence ID" value="CCI45064.1"/>
    <property type="molecule type" value="Genomic_DNA"/>
</dbReference>
<evidence type="ECO:0000313" key="2">
    <source>
        <dbReference type="Proteomes" id="UP000053237"/>
    </source>
</evidence>
<name>A0A024GEF3_9STRA</name>
<keyword evidence="2" id="KW-1185">Reference proteome</keyword>
<gene>
    <name evidence="1" type="ORF">BN9_059110</name>
</gene>